<dbReference type="Proteomes" id="UP001222027">
    <property type="component" value="Unassembled WGS sequence"/>
</dbReference>
<sequence>MSSDLLGLTLFGHEDVTTDKLIDVYEDKDNARRAMRLRRSEDRQQAARPIFSVRFMIDSRRFVSTTGDIHLLVWLMRPSCRATKARATYSIQWILIFCMQDRAGIHNNTENIWTLEHVLEYLISFLEHTQPLQDLDRLFTKVETEFEQLWADGLENGLILLQEAMIALDYCSTVEELMEVGP</sequence>
<evidence type="ECO:0000313" key="1">
    <source>
        <dbReference type="EMBL" id="KAJ8485935.1"/>
    </source>
</evidence>
<comment type="caution">
    <text evidence="1">The sequence shown here is derived from an EMBL/GenBank/DDBJ whole genome shotgun (WGS) entry which is preliminary data.</text>
</comment>
<keyword evidence="2" id="KW-1185">Reference proteome</keyword>
<proteinExistence type="predicted"/>
<name>A0AAV8PG91_ENSVE</name>
<protein>
    <submittedName>
        <fullName evidence="1">Uncharacterized protein</fullName>
    </submittedName>
</protein>
<dbReference type="EMBL" id="JAQQAF010000005">
    <property type="protein sequence ID" value="KAJ8485935.1"/>
    <property type="molecule type" value="Genomic_DNA"/>
</dbReference>
<accession>A0AAV8PG91</accession>
<gene>
    <name evidence="1" type="ORF">OPV22_018420</name>
</gene>
<dbReference type="AlphaFoldDB" id="A0AAV8PG91"/>
<reference evidence="1 2" key="1">
    <citation type="submission" date="2022-12" db="EMBL/GenBank/DDBJ databases">
        <title>Chromosome-scale assembly of the Ensete ventricosum genome.</title>
        <authorList>
            <person name="Dussert Y."/>
            <person name="Stocks J."/>
            <person name="Wendawek A."/>
            <person name="Woldeyes F."/>
            <person name="Nichols R.A."/>
            <person name="Borrell J.S."/>
        </authorList>
    </citation>
    <scope>NUCLEOTIDE SEQUENCE [LARGE SCALE GENOMIC DNA]</scope>
    <source>
        <strain evidence="2">cv. Maze</strain>
        <tissue evidence="1">Seeds</tissue>
    </source>
</reference>
<evidence type="ECO:0000313" key="2">
    <source>
        <dbReference type="Proteomes" id="UP001222027"/>
    </source>
</evidence>
<organism evidence="1 2">
    <name type="scientific">Ensete ventricosum</name>
    <name type="common">Abyssinian banana</name>
    <name type="synonym">Musa ensete</name>
    <dbReference type="NCBI Taxonomy" id="4639"/>
    <lineage>
        <taxon>Eukaryota</taxon>
        <taxon>Viridiplantae</taxon>
        <taxon>Streptophyta</taxon>
        <taxon>Embryophyta</taxon>
        <taxon>Tracheophyta</taxon>
        <taxon>Spermatophyta</taxon>
        <taxon>Magnoliopsida</taxon>
        <taxon>Liliopsida</taxon>
        <taxon>Zingiberales</taxon>
        <taxon>Musaceae</taxon>
        <taxon>Ensete</taxon>
    </lineage>
</organism>